<name>A0ABQ1UQQ0_9BACT</name>
<reference evidence="2" key="1">
    <citation type="journal article" date="2019" name="Int. J. Syst. Evol. Microbiol.">
        <title>The Global Catalogue of Microorganisms (GCM) 10K type strain sequencing project: providing services to taxonomists for standard genome sequencing and annotation.</title>
        <authorList>
            <consortium name="The Broad Institute Genomics Platform"/>
            <consortium name="The Broad Institute Genome Sequencing Center for Infectious Disease"/>
            <person name="Wu L."/>
            <person name="Ma J."/>
        </authorList>
    </citation>
    <scope>NUCLEOTIDE SEQUENCE [LARGE SCALE GENOMIC DNA]</scope>
    <source>
        <strain evidence="2">CGMCC 1.15407</strain>
    </source>
</reference>
<evidence type="ECO:0000313" key="1">
    <source>
        <dbReference type="EMBL" id="GGF24908.1"/>
    </source>
</evidence>
<comment type="caution">
    <text evidence="1">The sequence shown here is derived from an EMBL/GenBank/DDBJ whole genome shotgun (WGS) entry which is preliminary data.</text>
</comment>
<evidence type="ECO:0000313" key="2">
    <source>
        <dbReference type="Proteomes" id="UP000647339"/>
    </source>
</evidence>
<proteinExistence type="predicted"/>
<evidence type="ECO:0008006" key="3">
    <source>
        <dbReference type="Google" id="ProtNLM"/>
    </source>
</evidence>
<accession>A0ABQ1UQQ0</accession>
<dbReference type="Proteomes" id="UP000647339">
    <property type="component" value="Unassembled WGS sequence"/>
</dbReference>
<protein>
    <recommendedName>
        <fullName evidence="3">Beta-galactosidase</fullName>
    </recommendedName>
</protein>
<dbReference type="EMBL" id="BMIU01000004">
    <property type="protein sequence ID" value="GGF24908.1"/>
    <property type="molecule type" value="Genomic_DNA"/>
</dbReference>
<sequence>MFFGILALKLNIETISHIKHERLPQTVFLSFILFFFALGDGVSQETFIANTQNRSFTSMNGKWKYVLDPYETGQMGGMPVFKNAIAHKKEDRVVADLHYLILRCSAI</sequence>
<dbReference type="RefSeq" id="WP_137404497.1">
    <property type="nucleotide sequence ID" value="NZ_BMIU01000004.1"/>
</dbReference>
<keyword evidence="2" id="KW-1185">Reference proteome</keyword>
<gene>
    <name evidence="1" type="ORF">GCM10011339_11290</name>
</gene>
<organism evidence="1 2">
    <name type="scientific">Echinicola rosea</name>
    <dbReference type="NCBI Taxonomy" id="1807691"/>
    <lineage>
        <taxon>Bacteria</taxon>
        <taxon>Pseudomonadati</taxon>
        <taxon>Bacteroidota</taxon>
        <taxon>Cytophagia</taxon>
        <taxon>Cytophagales</taxon>
        <taxon>Cyclobacteriaceae</taxon>
        <taxon>Echinicola</taxon>
    </lineage>
</organism>